<name>A0AAE8JVT0_XANVA</name>
<proteinExistence type="predicted"/>
<keyword evidence="1" id="KW-0812">Transmembrane</keyword>
<keyword evidence="1" id="KW-0472">Membrane</keyword>
<sequence length="74" mass="8033">MRGFFSAEMCRDCAPDAMHGGGQLAVLDSSVLPAIGNWQLAIGNWQLAIGYWLLAIGYWLLATGYWLLAIGFAV</sequence>
<gene>
    <name evidence="2" type="ORF">C9386_15215</name>
</gene>
<evidence type="ECO:0000313" key="2">
    <source>
        <dbReference type="EMBL" id="RNL00033.1"/>
    </source>
</evidence>
<dbReference type="KEGG" id="xva:C7V42_17205"/>
<feature type="transmembrane region" description="Helical" evidence="1">
    <location>
        <begin position="49"/>
        <end position="73"/>
    </location>
</feature>
<evidence type="ECO:0000313" key="3">
    <source>
        <dbReference type="Proteomes" id="UP000284283"/>
    </source>
</evidence>
<organism evidence="2 3">
    <name type="scientific">Xanthomonas vasicola pv. vasculorum</name>
    <dbReference type="NCBI Taxonomy" id="325776"/>
    <lineage>
        <taxon>Bacteria</taxon>
        <taxon>Pseudomonadati</taxon>
        <taxon>Pseudomonadota</taxon>
        <taxon>Gammaproteobacteria</taxon>
        <taxon>Lysobacterales</taxon>
        <taxon>Lysobacteraceae</taxon>
        <taxon>Xanthomonas</taxon>
    </lineage>
</organism>
<dbReference type="InterPro" id="IPR011049">
    <property type="entry name" value="Serralysin-like_metalloprot_C"/>
</dbReference>
<reference evidence="2 3" key="1">
    <citation type="submission" date="2018-03" db="EMBL/GenBank/DDBJ databases">
        <authorList>
            <person name="Wu G."/>
        </authorList>
    </citation>
    <scope>NUCLEOTIDE SEQUENCE [LARGE SCALE GENOMIC DNA]</scope>
    <source>
        <strain evidence="2 3">SAM-118</strain>
    </source>
</reference>
<accession>A0AAE8JVT0</accession>
<protein>
    <submittedName>
        <fullName evidence="2">Uncharacterized protein</fullName>
    </submittedName>
</protein>
<dbReference type="EMBL" id="PYTT01000127">
    <property type="protein sequence ID" value="RNL00033.1"/>
    <property type="molecule type" value="Genomic_DNA"/>
</dbReference>
<dbReference type="SUPFAM" id="SSF101967">
    <property type="entry name" value="Adhesin YadA, collagen-binding domain"/>
    <property type="match status" value="1"/>
</dbReference>
<keyword evidence="1" id="KW-1133">Transmembrane helix</keyword>
<comment type="caution">
    <text evidence="2">The sequence shown here is derived from an EMBL/GenBank/DDBJ whole genome shotgun (WGS) entry which is preliminary data.</text>
</comment>
<evidence type="ECO:0000256" key="1">
    <source>
        <dbReference type="SAM" id="Phobius"/>
    </source>
</evidence>
<dbReference type="AlphaFoldDB" id="A0AAE8JVT0"/>
<dbReference type="RefSeq" id="WP_017117077.1">
    <property type="nucleotide sequence ID" value="NZ_CP025272.1"/>
</dbReference>
<dbReference type="Proteomes" id="UP000284283">
    <property type="component" value="Unassembled WGS sequence"/>
</dbReference>